<organism evidence="1 2">
    <name type="scientific">Cupriavidus numazuensis</name>
    <dbReference type="NCBI Taxonomy" id="221992"/>
    <lineage>
        <taxon>Bacteria</taxon>
        <taxon>Pseudomonadati</taxon>
        <taxon>Pseudomonadota</taxon>
        <taxon>Betaproteobacteria</taxon>
        <taxon>Burkholderiales</taxon>
        <taxon>Burkholderiaceae</taxon>
        <taxon>Cupriavidus</taxon>
    </lineage>
</organism>
<sequence length="199" mass="21614">MRTRFPVRRMMARAIIRFLMRLCTQLLYGGPGGASFGWAGFRGVRFLTPVVRPATSRENEWWSFAHTSMRSAMPQTINDRAASMHRSAVDSDSFIAPRLDEPISHFSPETLRAARKDALPIPRQLVLLNLLDQATSVVRGAACALTLLAQSDCDAQDEGTVALRSASTDALRALCQASLALLADRISEVGEGIEAAAAA</sequence>
<keyword evidence="2" id="KW-1185">Reference proteome</keyword>
<dbReference type="Proteomes" id="UP000672657">
    <property type="component" value="Unassembled WGS sequence"/>
</dbReference>
<comment type="caution">
    <text evidence="1">The sequence shown here is derived from an EMBL/GenBank/DDBJ whole genome shotgun (WGS) entry which is preliminary data.</text>
</comment>
<reference evidence="1 2" key="1">
    <citation type="submission" date="2021-03" db="EMBL/GenBank/DDBJ databases">
        <authorList>
            <person name="Peeters C."/>
        </authorList>
    </citation>
    <scope>NUCLEOTIDE SEQUENCE [LARGE SCALE GENOMIC DNA]</scope>
    <source>
        <strain evidence="1 2">LMG 26411</strain>
    </source>
</reference>
<name>A0ABM8TUV2_9BURK</name>
<proteinExistence type="predicted"/>
<dbReference type="EMBL" id="CAJPVI010000076">
    <property type="protein sequence ID" value="CAG2160300.1"/>
    <property type="molecule type" value="Genomic_DNA"/>
</dbReference>
<evidence type="ECO:0000313" key="1">
    <source>
        <dbReference type="EMBL" id="CAG2160300.1"/>
    </source>
</evidence>
<gene>
    <name evidence="1" type="ORF">LMG26411_07380</name>
</gene>
<accession>A0ABM8TUV2</accession>
<evidence type="ECO:0000313" key="2">
    <source>
        <dbReference type="Proteomes" id="UP000672657"/>
    </source>
</evidence>
<protein>
    <submittedName>
        <fullName evidence="1">Uncharacterized protein</fullName>
    </submittedName>
</protein>